<sequence length="174" mass="19638">MKKRVILHAGDYFFGTARHEVATLLGSCVSVTLWHPQLKIGGMCHFALPENHFINPRFNPRFADDCYQLFQRSAAKHNTHLEEYQAKIFGGGNMYEKMPQARNILSSVERLPVGEKNVMSAVSFVTQANIPLLVAHVGEFGYRNIIFDIETGDVWVRFTPIHRQGDQSSLSGGF</sequence>
<evidence type="ECO:0000313" key="5">
    <source>
        <dbReference type="Proteomes" id="UP001304071"/>
    </source>
</evidence>
<gene>
    <name evidence="3" type="primary">cheD</name>
    <name evidence="4" type="ORF">R8Z52_07615</name>
</gene>
<dbReference type="RefSeq" id="WP_261895461.1">
    <property type="nucleotide sequence ID" value="NZ_AP024895.1"/>
</dbReference>
<dbReference type="EC" id="3.5.1.44" evidence="3"/>
<comment type="similarity">
    <text evidence="3">Belongs to the CheD family.</text>
</comment>
<name>A0ABZ0QF02_9VIBR</name>
<evidence type="ECO:0000313" key="4">
    <source>
        <dbReference type="EMBL" id="WPC75054.1"/>
    </source>
</evidence>
<accession>A0ABZ0QF02</accession>
<dbReference type="Pfam" id="PF03975">
    <property type="entry name" value="CheD"/>
    <property type="match status" value="1"/>
</dbReference>
<dbReference type="SUPFAM" id="SSF64438">
    <property type="entry name" value="CNF1/YfiH-like putative cysteine hydrolases"/>
    <property type="match status" value="1"/>
</dbReference>
<dbReference type="CDD" id="cd16352">
    <property type="entry name" value="CheD"/>
    <property type="match status" value="1"/>
</dbReference>
<keyword evidence="1 3" id="KW-0145">Chemotaxis</keyword>
<evidence type="ECO:0000256" key="1">
    <source>
        <dbReference type="ARBA" id="ARBA00022500"/>
    </source>
</evidence>
<dbReference type="PANTHER" id="PTHR35147">
    <property type="entry name" value="CHEMORECEPTOR GLUTAMINE DEAMIDASE CHED-RELATED"/>
    <property type="match status" value="1"/>
</dbReference>
<dbReference type="Gene3D" id="3.30.1330.200">
    <property type="match status" value="1"/>
</dbReference>
<dbReference type="InterPro" id="IPR038592">
    <property type="entry name" value="CheD-like_sf"/>
</dbReference>
<protein>
    <recommendedName>
        <fullName evidence="3">Probable chemoreceptor glutamine deamidase CheD</fullName>
        <ecNumber evidence="3">3.5.1.44</ecNumber>
    </recommendedName>
</protein>
<comment type="function">
    <text evidence="3">Probably deamidates glutamine residues to glutamate on methyl-accepting chemotaxis receptors (MCPs), playing an important role in chemotaxis.</text>
</comment>
<comment type="catalytic activity">
    <reaction evidence="3">
        <text>L-glutaminyl-[protein] + H2O = L-glutamyl-[protein] + NH4(+)</text>
        <dbReference type="Rhea" id="RHEA:16441"/>
        <dbReference type="Rhea" id="RHEA-COMP:10207"/>
        <dbReference type="Rhea" id="RHEA-COMP:10208"/>
        <dbReference type="ChEBI" id="CHEBI:15377"/>
        <dbReference type="ChEBI" id="CHEBI:28938"/>
        <dbReference type="ChEBI" id="CHEBI:29973"/>
        <dbReference type="ChEBI" id="CHEBI:30011"/>
        <dbReference type="EC" id="3.5.1.44"/>
    </reaction>
</comment>
<reference evidence="4 5" key="1">
    <citation type="submission" date="2023-11" db="EMBL/GenBank/DDBJ databases">
        <title>Plant-associative lifestyle of Vibrio porteresiae and its evolutionary dynamics.</title>
        <authorList>
            <person name="Rameshkumar N."/>
            <person name="Kirti K."/>
        </authorList>
    </citation>
    <scope>NUCLEOTIDE SEQUENCE [LARGE SCALE GENOMIC DNA]</scope>
    <source>
        <strain evidence="4 5">MSSRF30</strain>
    </source>
</reference>
<organism evidence="4 5">
    <name type="scientific">Vibrio porteresiae DSM 19223</name>
    <dbReference type="NCBI Taxonomy" id="1123496"/>
    <lineage>
        <taxon>Bacteria</taxon>
        <taxon>Pseudomonadati</taxon>
        <taxon>Pseudomonadota</taxon>
        <taxon>Gammaproteobacteria</taxon>
        <taxon>Vibrionales</taxon>
        <taxon>Vibrionaceae</taxon>
        <taxon>Vibrio</taxon>
    </lineage>
</organism>
<dbReference type="Proteomes" id="UP001304071">
    <property type="component" value="Chromosome 1"/>
</dbReference>
<evidence type="ECO:0000256" key="2">
    <source>
        <dbReference type="ARBA" id="ARBA00022801"/>
    </source>
</evidence>
<dbReference type="InterPro" id="IPR011324">
    <property type="entry name" value="Cytotoxic_necrot_fac-like_cat"/>
</dbReference>
<evidence type="ECO:0000256" key="3">
    <source>
        <dbReference type="HAMAP-Rule" id="MF_01440"/>
    </source>
</evidence>
<proteinExistence type="inferred from homology"/>
<dbReference type="EMBL" id="CP138203">
    <property type="protein sequence ID" value="WPC75054.1"/>
    <property type="molecule type" value="Genomic_DNA"/>
</dbReference>
<keyword evidence="2 3" id="KW-0378">Hydrolase</keyword>
<dbReference type="PANTHER" id="PTHR35147:SF3">
    <property type="entry name" value="CHEMORECEPTOR GLUTAMINE DEAMIDASE CHED 1-RELATED"/>
    <property type="match status" value="1"/>
</dbReference>
<keyword evidence="5" id="KW-1185">Reference proteome</keyword>
<dbReference type="HAMAP" id="MF_01440">
    <property type="entry name" value="CheD"/>
    <property type="match status" value="1"/>
</dbReference>
<dbReference type="InterPro" id="IPR005659">
    <property type="entry name" value="Chemorcpt_Glu_NH3ase_CheD"/>
</dbReference>